<sequence length="165" mass="18333">MFMKKDGIQDQDACYHEILLSLDSLLQNAPTPLAKLSNAAALLNVYLDNINWVGFYLAEGERLTLGPFQGLPACDTILLTQGVCGKAATTQSIQRVDDVHQFPGHIACDAKSQSEIVLPIMQQDQLYAVLDIDAPVKGRFDQKDELYLSQVVKILEKNLFHEKNS</sequence>
<name>A0A9D1HNX0_9FIRM</name>
<dbReference type="EMBL" id="DVMJ01000051">
    <property type="protein sequence ID" value="HIU13561.1"/>
    <property type="molecule type" value="Genomic_DNA"/>
</dbReference>
<comment type="similarity">
    <text evidence="1">Belongs to the free Met sulfoxide reductase family.</text>
</comment>
<feature type="domain" description="GAF" evidence="2">
    <location>
        <begin position="24"/>
        <end position="153"/>
    </location>
</feature>
<protein>
    <submittedName>
        <fullName evidence="3">GAF domain-containing protein</fullName>
    </submittedName>
</protein>
<dbReference type="InterPro" id="IPR003018">
    <property type="entry name" value="GAF"/>
</dbReference>
<dbReference type="Pfam" id="PF01590">
    <property type="entry name" value="GAF"/>
    <property type="match status" value="1"/>
</dbReference>
<dbReference type="GO" id="GO:0005829">
    <property type="term" value="C:cytosol"/>
    <property type="evidence" value="ECO:0007669"/>
    <property type="project" value="TreeGrafter"/>
</dbReference>
<gene>
    <name evidence="3" type="ORF">IAD15_05775</name>
</gene>
<dbReference type="AlphaFoldDB" id="A0A9D1HNX0"/>
<evidence type="ECO:0000256" key="1">
    <source>
        <dbReference type="ARBA" id="ARBA00038454"/>
    </source>
</evidence>
<evidence type="ECO:0000313" key="4">
    <source>
        <dbReference type="Proteomes" id="UP000824175"/>
    </source>
</evidence>
<proteinExistence type="inferred from homology"/>
<evidence type="ECO:0000313" key="3">
    <source>
        <dbReference type="EMBL" id="HIU13561.1"/>
    </source>
</evidence>
<reference evidence="3" key="2">
    <citation type="journal article" date="2021" name="PeerJ">
        <title>Extensive microbial diversity within the chicken gut microbiome revealed by metagenomics and culture.</title>
        <authorList>
            <person name="Gilroy R."/>
            <person name="Ravi A."/>
            <person name="Getino M."/>
            <person name="Pursley I."/>
            <person name="Horton D.L."/>
            <person name="Alikhan N.F."/>
            <person name="Baker D."/>
            <person name="Gharbi K."/>
            <person name="Hall N."/>
            <person name="Watson M."/>
            <person name="Adriaenssens E.M."/>
            <person name="Foster-Nyarko E."/>
            <person name="Jarju S."/>
            <person name="Secka A."/>
            <person name="Antonio M."/>
            <person name="Oren A."/>
            <person name="Chaudhuri R.R."/>
            <person name="La Ragione R."/>
            <person name="Hildebrand F."/>
            <person name="Pallen M.J."/>
        </authorList>
    </citation>
    <scope>NUCLEOTIDE SEQUENCE</scope>
    <source>
        <strain evidence="3">CHK195-11698</strain>
    </source>
</reference>
<dbReference type="Proteomes" id="UP000824175">
    <property type="component" value="Unassembled WGS sequence"/>
</dbReference>
<organism evidence="3 4">
    <name type="scientific">Candidatus Fimiplasma intestinipullorum</name>
    <dbReference type="NCBI Taxonomy" id="2840825"/>
    <lineage>
        <taxon>Bacteria</taxon>
        <taxon>Bacillati</taxon>
        <taxon>Bacillota</taxon>
        <taxon>Clostridia</taxon>
        <taxon>Eubacteriales</taxon>
        <taxon>Candidatus Fimiplasma</taxon>
    </lineage>
</organism>
<dbReference type="Gene3D" id="3.30.450.40">
    <property type="match status" value="1"/>
</dbReference>
<reference evidence="3" key="1">
    <citation type="submission" date="2020-10" db="EMBL/GenBank/DDBJ databases">
        <authorList>
            <person name="Gilroy R."/>
        </authorList>
    </citation>
    <scope>NUCLEOTIDE SEQUENCE</scope>
    <source>
        <strain evidence="3">CHK195-11698</strain>
    </source>
</reference>
<dbReference type="FunFam" id="3.30.450.40:FF:000008">
    <property type="entry name" value="GAF domain-containing proteins"/>
    <property type="match status" value="1"/>
</dbReference>
<dbReference type="InterPro" id="IPR000614">
    <property type="entry name" value="FRMsr_CS"/>
</dbReference>
<dbReference type="InterPro" id="IPR029016">
    <property type="entry name" value="GAF-like_dom_sf"/>
</dbReference>
<accession>A0A9D1HNX0</accession>
<comment type="caution">
    <text evidence="3">The sequence shown here is derived from an EMBL/GenBank/DDBJ whole genome shotgun (WGS) entry which is preliminary data.</text>
</comment>
<dbReference type="SUPFAM" id="SSF55781">
    <property type="entry name" value="GAF domain-like"/>
    <property type="match status" value="1"/>
</dbReference>
<dbReference type="InterPro" id="IPR051330">
    <property type="entry name" value="Phosphatase_reg/MetRdx"/>
</dbReference>
<evidence type="ECO:0000259" key="2">
    <source>
        <dbReference type="Pfam" id="PF01590"/>
    </source>
</evidence>
<dbReference type="PANTHER" id="PTHR21021">
    <property type="entry name" value="GAF/PUTATIVE CYTOSKELETAL PROTEIN"/>
    <property type="match status" value="1"/>
</dbReference>
<dbReference type="PROSITE" id="PS01320">
    <property type="entry name" value="UPF0067"/>
    <property type="match status" value="1"/>
</dbReference>
<dbReference type="GO" id="GO:0033745">
    <property type="term" value="F:L-methionine-(R)-S-oxide reductase activity"/>
    <property type="evidence" value="ECO:0007669"/>
    <property type="project" value="TreeGrafter"/>
</dbReference>
<dbReference type="PANTHER" id="PTHR21021:SF15">
    <property type="entry name" value="FREE METHIONINE-R-SULFOXIDE REDUCTASE"/>
    <property type="match status" value="1"/>
</dbReference>